<evidence type="ECO:0000256" key="8">
    <source>
        <dbReference type="ARBA" id="ARBA00033235"/>
    </source>
</evidence>
<dbReference type="InterPro" id="IPR050499">
    <property type="entry name" value="PEP-utilizing_PTS_enzyme"/>
</dbReference>
<name>A0ABT1IHR6_9PSEU</name>
<evidence type="ECO:0000256" key="7">
    <source>
        <dbReference type="ARBA" id="ARBA00022842"/>
    </source>
</evidence>
<dbReference type="PROSITE" id="PS00742">
    <property type="entry name" value="PEP_ENZYMES_2"/>
    <property type="match status" value="1"/>
</dbReference>
<sequence length="517" mass="53075">MSTLRGIGASPGVATGPVARFGCRPVLPPVAPPPGPDEPGRARAALDHVAAELDRRAAATGSDILTAIAMIAGDPVLATRAADLAAEEPAAWAVDRAIGEYRAALAGGHLVDRITDLDDIRDRAVAWLLDLPMPGPPNPGHPYVLVAADLAPADAAVLDPDQVLAIVTERGGPTSHTAIVAKAIGIPAVVGCPSSFVDGQVVQVDGAAGVVRTHPAAAPVRRGLLDVGPGRTADGHGVELLATIGGPDPLHGVEGVGLFRTEFLFLGRSRPPTVEEQRLAYREVLAPLVGRKVVVRTLDAGSDKPIPYAATGSALGIRGIRIARARPDLLRDQLEAIARAAADTGAAPWVMAPMIATPAEAAAFAATAREHGLTTAGAMVELPAAALRAGDIASEVDFLSIGTNDLAQYAFAADRHLADLADLVDPWQPALLDLIAHVAKVPTHIGICGEAASDPLLALVFTGLGIDSLSMTPQSLPIVRTTLAAHTLAQCRELAAAVRRAKTPAEARGTARRLAVG</sequence>
<evidence type="ECO:0000259" key="11">
    <source>
        <dbReference type="Pfam" id="PF05524"/>
    </source>
</evidence>
<keyword evidence="5" id="KW-0479">Metal-binding</keyword>
<evidence type="ECO:0000256" key="3">
    <source>
        <dbReference type="ARBA" id="ARBA00016544"/>
    </source>
</evidence>
<dbReference type="Gene3D" id="3.50.30.10">
    <property type="entry name" value="Phosphohistidine domain"/>
    <property type="match status" value="1"/>
</dbReference>
<reference evidence="12 13" key="1">
    <citation type="submission" date="2022-06" db="EMBL/GenBank/DDBJ databases">
        <title>Genomic Encyclopedia of Archaeal and Bacterial Type Strains, Phase II (KMG-II): from individual species to whole genera.</title>
        <authorList>
            <person name="Goeker M."/>
        </authorList>
    </citation>
    <scope>NUCLEOTIDE SEQUENCE [LARGE SCALE GENOMIC DNA]</scope>
    <source>
        <strain evidence="12 13">DSM 44255</strain>
    </source>
</reference>
<dbReference type="PRINTS" id="PR01736">
    <property type="entry name" value="PHPHTRNFRASE"/>
</dbReference>
<keyword evidence="6" id="KW-0418">Kinase</keyword>
<accession>A0ABT1IHR6</accession>
<keyword evidence="13" id="KW-1185">Reference proteome</keyword>
<evidence type="ECO:0000256" key="5">
    <source>
        <dbReference type="ARBA" id="ARBA00022723"/>
    </source>
</evidence>
<comment type="caution">
    <text evidence="12">The sequence shown here is derived from an EMBL/GenBank/DDBJ whole genome shotgun (WGS) entry which is preliminary data.</text>
</comment>
<dbReference type="Gene3D" id="1.10.274.10">
    <property type="entry name" value="PtsI, HPr-binding domain"/>
    <property type="match status" value="1"/>
</dbReference>
<dbReference type="InterPro" id="IPR008731">
    <property type="entry name" value="PTS_EIN"/>
</dbReference>
<protein>
    <recommendedName>
        <fullName evidence="3">Phosphoenolpyruvate-protein phosphotransferase</fullName>
    </recommendedName>
    <alternativeName>
        <fullName evidence="8">Phosphotransferase system, enzyme I</fullName>
    </alternativeName>
</protein>
<evidence type="ECO:0000313" key="13">
    <source>
        <dbReference type="Proteomes" id="UP001205185"/>
    </source>
</evidence>
<dbReference type="SUPFAM" id="SSF47831">
    <property type="entry name" value="Enzyme I of the PEP:sugar phosphotransferase system HPr-binding (sub)domain"/>
    <property type="match status" value="1"/>
</dbReference>
<organism evidence="12 13">
    <name type="scientific">Actinokineospora diospyrosa</name>
    <dbReference type="NCBI Taxonomy" id="103728"/>
    <lineage>
        <taxon>Bacteria</taxon>
        <taxon>Bacillati</taxon>
        <taxon>Actinomycetota</taxon>
        <taxon>Actinomycetes</taxon>
        <taxon>Pseudonocardiales</taxon>
        <taxon>Pseudonocardiaceae</taxon>
        <taxon>Actinokineospora</taxon>
    </lineage>
</organism>
<dbReference type="InterPro" id="IPR008279">
    <property type="entry name" value="PEP-util_enz_mobile_dom"/>
</dbReference>
<evidence type="ECO:0000256" key="1">
    <source>
        <dbReference type="ARBA" id="ARBA00001946"/>
    </source>
</evidence>
<dbReference type="PANTHER" id="PTHR46244:SF3">
    <property type="entry name" value="PHOSPHOENOLPYRUVATE-PROTEIN PHOSPHOTRANSFERASE"/>
    <property type="match status" value="1"/>
</dbReference>
<feature type="domain" description="Phosphotransferase system enzyme I N-terminal" evidence="11">
    <location>
        <begin position="5"/>
        <end position="106"/>
    </location>
</feature>
<gene>
    <name evidence="12" type="ORF">LV75_004637</name>
</gene>
<dbReference type="InterPro" id="IPR036637">
    <property type="entry name" value="Phosphohistidine_dom_sf"/>
</dbReference>
<dbReference type="SUPFAM" id="SSF51621">
    <property type="entry name" value="Phosphoenolpyruvate/pyruvate domain"/>
    <property type="match status" value="1"/>
</dbReference>
<dbReference type="SUPFAM" id="SSF52009">
    <property type="entry name" value="Phosphohistidine domain"/>
    <property type="match status" value="1"/>
</dbReference>
<comment type="cofactor">
    <cofactor evidence="1">
        <name>Mg(2+)</name>
        <dbReference type="ChEBI" id="CHEBI:18420"/>
    </cofactor>
</comment>
<dbReference type="InterPro" id="IPR040442">
    <property type="entry name" value="Pyrv_kinase-like_dom_sf"/>
</dbReference>
<dbReference type="Gene3D" id="3.20.20.60">
    <property type="entry name" value="Phosphoenolpyruvate-binding domains"/>
    <property type="match status" value="1"/>
</dbReference>
<evidence type="ECO:0000256" key="4">
    <source>
        <dbReference type="ARBA" id="ARBA00022679"/>
    </source>
</evidence>
<dbReference type="Pfam" id="PF05524">
    <property type="entry name" value="PEP-utilisers_N"/>
    <property type="match status" value="1"/>
</dbReference>
<dbReference type="InterPro" id="IPR023151">
    <property type="entry name" value="PEP_util_CS"/>
</dbReference>
<keyword evidence="4" id="KW-0808">Transferase</keyword>
<dbReference type="Pfam" id="PF02896">
    <property type="entry name" value="PEP-utilizers_C"/>
    <property type="match status" value="1"/>
</dbReference>
<evidence type="ECO:0000259" key="9">
    <source>
        <dbReference type="Pfam" id="PF00391"/>
    </source>
</evidence>
<dbReference type="InterPro" id="IPR036618">
    <property type="entry name" value="PtsI_HPr-bd_sf"/>
</dbReference>
<feature type="domain" description="PEP-utilising enzyme mobile" evidence="9">
    <location>
        <begin position="142"/>
        <end position="209"/>
    </location>
</feature>
<dbReference type="Proteomes" id="UP001205185">
    <property type="component" value="Unassembled WGS sequence"/>
</dbReference>
<keyword evidence="7" id="KW-0460">Magnesium</keyword>
<dbReference type="InterPro" id="IPR015813">
    <property type="entry name" value="Pyrv/PenolPyrv_kinase-like_dom"/>
</dbReference>
<evidence type="ECO:0000256" key="6">
    <source>
        <dbReference type="ARBA" id="ARBA00022777"/>
    </source>
</evidence>
<comment type="similarity">
    <text evidence="2">Belongs to the PEP-utilizing enzyme family.</text>
</comment>
<dbReference type="PANTHER" id="PTHR46244">
    <property type="entry name" value="PHOSPHOENOLPYRUVATE-PROTEIN PHOSPHOTRANSFERASE"/>
    <property type="match status" value="1"/>
</dbReference>
<feature type="domain" description="PEP-utilising enzyme C-terminal" evidence="10">
    <location>
        <begin position="230"/>
        <end position="485"/>
    </location>
</feature>
<dbReference type="Pfam" id="PF00391">
    <property type="entry name" value="PEP-utilizers"/>
    <property type="match status" value="1"/>
</dbReference>
<dbReference type="RefSeq" id="WP_253889057.1">
    <property type="nucleotide sequence ID" value="NZ_BAAAVB010000015.1"/>
</dbReference>
<proteinExistence type="inferred from homology"/>
<dbReference type="EMBL" id="JAMTCO010000011">
    <property type="protein sequence ID" value="MCP2272118.1"/>
    <property type="molecule type" value="Genomic_DNA"/>
</dbReference>
<evidence type="ECO:0000313" key="12">
    <source>
        <dbReference type="EMBL" id="MCP2272118.1"/>
    </source>
</evidence>
<evidence type="ECO:0000259" key="10">
    <source>
        <dbReference type="Pfam" id="PF02896"/>
    </source>
</evidence>
<dbReference type="InterPro" id="IPR000121">
    <property type="entry name" value="PEP_util_C"/>
</dbReference>
<evidence type="ECO:0000256" key="2">
    <source>
        <dbReference type="ARBA" id="ARBA00007837"/>
    </source>
</evidence>